<gene>
    <name evidence="1" type="ORF">D1825_13295</name>
</gene>
<protein>
    <submittedName>
        <fullName evidence="1">Uncharacterized protein</fullName>
    </submittedName>
</protein>
<dbReference type="RefSeq" id="WP_118767897.1">
    <property type="nucleotide sequence ID" value="NZ_QWKP01000211.1"/>
</dbReference>
<accession>A0A413RJK5</accession>
<comment type="caution">
    <text evidence="1">The sequence shown here is derived from an EMBL/GenBank/DDBJ whole genome shotgun (WGS) entry which is preliminary data.</text>
</comment>
<dbReference type="OrthoDB" id="4751477at2"/>
<dbReference type="Proteomes" id="UP000283374">
    <property type="component" value="Unassembled WGS sequence"/>
</dbReference>
<organism evidence="1 2">
    <name type="scientific">Cellulomonas rhizosphaerae</name>
    <dbReference type="NCBI Taxonomy" id="2293719"/>
    <lineage>
        <taxon>Bacteria</taxon>
        <taxon>Bacillati</taxon>
        <taxon>Actinomycetota</taxon>
        <taxon>Actinomycetes</taxon>
        <taxon>Micrococcales</taxon>
        <taxon>Cellulomonadaceae</taxon>
        <taxon>Cellulomonas</taxon>
    </lineage>
</organism>
<proteinExistence type="predicted"/>
<keyword evidence="2" id="KW-1185">Reference proteome</keyword>
<dbReference type="EMBL" id="QWKP01000211">
    <property type="protein sequence ID" value="RHA38704.1"/>
    <property type="molecule type" value="Genomic_DNA"/>
</dbReference>
<sequence>MTTFTARYPGRCAAACGQPIEPGDTVHYVDDELVHVDCQPPAPEKPAVVCTTCWLTQPCDCEDA</sequence>
<evidence type="ECO:0000313" key="2">
    <source>
        <dbReference type="Proteomes" id="UP000283374"/>
    </source>
</evidence>
<dbReference type="AlphaFoldDB" id="A0A413RJK5"/>
<name>A0A413RJK5_9CELL</name>
<reference evidence="1 2" key="1">
    <citation type="submission" date="2018-08" db="EMBL/GenBank/DDBJ databases">
        <title>Cellulomonas rhizosphaerae sp. nov., a novel actinomycete isolated from soil.</title>
        <authorList>
            <person name="Tian Y."/>
        </authorList>
    </citation>
    <scope>NUCLEOTIDE SEQUENCE [LARGE SCALE GENOMIC DNA]</scope>
    <source>
        <strain evidence="1 2">NEAU-TCZ24</strain>
    </source>
</reference>
<evidence type="ECO:0000313" key="1">
    <source>
        <dbReference type="EMBL" id="RHA38704.1"/>
    </source>
</evidence>